<feature type="compositionally biased region" description="Low complexity" evidence="1">
    <location>
        <begin position="29"/>
        <end position="52"/>
    </location>
</feature>
<protein>
    <submittedName>
        <fullName evidence="4">Redoxin family protein</fullName>
    </submittedName>
</protein>
<dbReference type="PANTHER" id="PTHR42852:SF17">
    <property type="entry name" value="THIOREDOXIN-LIKE PROTEIN HI_1115"/>
    <property type="match status" value="1"/>
</dbReference>
<evidence type="ECO:0000259" key="3">
    <source>
        <dbReference type="PROSITE" id="PS51352"/>
    </source>
</evidence>
<dbReference type="Gene3D" id="3.40.30.10">
    <property type="entry name" value="Glutaredoxin"/>
    <property type="match status" value="1"/>
</dbReference>
<sequence>MNTATRWAIGAVGLGVLLAGCASSPGDIAPSEPGTSTTTSAPATSASAEPESPFAFEAATVAGGTVDGETLRGHDVILWFWAPWCPTCMVEGKEHVADAIARMPEGVEFVGVAGRSDDFAAMEEFLEWTGTGDATHVADVDGAIWEAFGVLQQPAFLFVNDDGTGTRAGSGLSAEDIVERAEELASS</sequence>
<keyword evidence="2" id="KW-0732">Signal</keyword>
<dbReference type="Pfam" id="PF08534">
    <property type="entry name" value="Redoxin"/>
    <property type="match status" value="1"/>
</dbReference>
<comment type="caution">
    <text evidence="4">The sequence shown here is derived from an EMBL/GenBank/DDBJ whole genome shotgun (WGS) entry which is preliminary data.</text>
</comment>
<dbReference type="PROSITE" id="PS51352">
    <property type="entry name" value="THIOREDOXIN_2"/>
    <property type="match status" value="1"/>
</dbReference>
<evidence type="ECO:0000313" key="4">
    <source>
        <dbReference type="EMBL" id="MDN4480471.1"/>
    </source>
</evidence>
<dbReference type="InterPro" id="IPR036249">
    <property type="entry name" value="Thioredoxin-like_sf"/>
</dbReference>
<dbReference type="SUPFAM" id="SSF52833">
    <property type="entry name" value="Thioredoxin-like"/>
    <property type="match status" value="1"/>
</dbReference>
<evidence type="ECO:0000313" key="5">
    <source>
        <dbReference type="Proteomes" id="UP001172708"/>
    </source>
</evidence>
<proteinExistence type="predicted"/>
<dbReference type="InterPro" id="IPR013766">
    <property type="entry name" value="Thioredoxin_domain"/>
</dbReference>
<feature type="chain" id="PRO_5047059225" evidence="2">
    <location>
        <begin position="23"/>
        <end position="187"/>
    </location>
</feature>
<dbReference type="InterPro" id="IPR050553">
    <property type="entry name" value="Thioredoxin_ResA/DsbE_sf"/>
</dbReference>
<dbReference type="RefSeq" id="WP_301141867.1">
    <property type="nucleotide sequence ID" value="NZ_JAUHQA010000001.1"/>
</dbReference>
<organism evidence="4 5">
    <name type="scientific">Demequina muriae</name>
    <dbReference type="NCBI Taxonomy" id="3051664"/>
    <lineage>
        <taxon>Bacteria</taxon>
        <taxon>Bacillati</taxon>
        <taxon>Actinomycetota</taxon>
        <taxon>Actinomycetes</taxon>
        <taxon>Micrococcales</taxon>
        <taxon>Demequinaceae</taxon>
        <taxon>Demequina</taxon>
    </lineage>
</organism>
<dbReference type="EMBL" id="JAUHQA010000001">
    <property type="protein sequence ID" value="MDN4480471.1"/>
    <property type="molecule type" value="Genomic_DNA"/>
</dbReference>
<reference evidence="4" key="1">
    <citation type="submission" date="2023-06" db="EMBL/GenBank/DDBJ databases">
        <title>Egi l300058.</title>
        <authorList>
            <person name="Gao L."/>
            <person name="Fang B.-Z."/>
            <person name="Li W.-J."/>
        </authorList>
    </citation>
    <scope>NUCLEOTIDE SEQUENCE</scope>
    <source>
        <strain evidence="4">EGI L300058</strain>
    </source>
</reference>
<feature type="signal peptide" evidence="2">
    <location>
        <begin position="1"/>
        <end position="22"/>
    </location>
</feature>
<dbReference type="Proteomes" id="UP001172708">
    <property type="component" value="Unassembled WGS sequence"/>
</dbReference>
<dbReference type="PANTHER" id="PTHR42852">
    <property type="entry name" value="THIOL:DISULFIDE INTERCHANGE PROTEIN DSBE"/>
    <property type="match status" value="1"/>
</dbReference>
<feature type="domain" description="Thioredoxin" evidence="3">
    <location>
        <begin position="23"/>
        <end position="186"/>
    </location>
</feature>
<dbReference type="PROSITE" id="PS51257">
    <property type="entry name" value="PROKAR_LIPOPROTEIN"/>
    <property type="match status" value="1"/>
</dbReference>
<dbReference type="InterPro" id="IPR013740">
    <property type="entry name" value="Redoxin"/>
</dbReference>
<feature type="region of interest" description="Disordered" evidence="1">
    <location>
        <begin position="27"/>
        <end position="52"/>
    </location>
</feature>
<evidence type="ECO:0000256" key="2">
    <source>
        <dbReference type="SAM" id="SignalP"/>
    </source>
</evidence>
<keyword evidence="5" id="KW-1185">Reference proteome</keyword>
<evidence type="ECO:0000256" key="1">
    <source>
        <dbReference type="SAM" id="MobiDB-lite"/>
    </source>
</evidence>
<name>A0ABT8GGS3_9MICO</name>
<gene>
    <name evidence="4" type="ORF">QQX02_05990</name>
</gene>
<accession>A0ABT8GGS3</accession>